<dbReference type="GO" id="GO:0004040">
    <property type="term" value="F:amidase activity"/>
    <property type="evidence" value="ECO:0007669"/>
    <property type="project" value="InterPro"/>
</dbReference>
<evidence type="ECO:0000259" key="3">
    <source>
        <dbReference type="SMART" id="SM00047"/>
    </source>
</evidence>
<accession>A0A060BVP0</accession>
<dbReference type="Gene3D" id="1.10.530.10">
    <property type="match status" value="1"/>
</dbReference>
<protein>
    <submittedName>
        <fullName evidence="4">Glucosaminidase</fullName>
    </submittedName>
</protein>
<sequence length="168" mass="17849">GSWTGPTVTCKTGEVYDGTAVTVSGTFRAYASIAASMEDHALLLADNSRYHNIIGCKDYQQACRNVQADGYATDPDYADKLISIIESNDLTQFDSTADNAASAVKGPQETLMVGSRVSYTGPVYADSYGGGKGKTVSGDFTVDKYIYGRKYGAHIPAGWIDVGPAHLL</sequence>
<feature type="domain" description="Mannosyl-glycoprotein endo-beta-N-acetylglucosamidase-like" evidence="3">
    <location>
        <begin position="1"/>
        <end position="94"/>
    </location>
</feature>
<feature type="non-terminal residue" evidence="4">
    <location>
        <position position="1"/>
    </location>
</feature>
<evidence type="ECO:0000256" key="1">
    <source>
        <dbReference type="ARBA" id="ARBA00010266"/>
    </source>
</evidence>
<dbReference type="InterPro" id="IPR051056">
    <property type="entry name" value="Glycosyl_Hydrolase_73"/>
</dbReference>
<dbReference type="InterPro" id="IPR002901">
    <property type="entry name" value="MGlyc_endo_b_GlcNAc-like_dom"/>
</dbReference>
<dbReference type="PANTHER" id="PTHR33308:SF9">
    <property type="entry name" value="PEPTIDOGLYCAN HYDROLASE FLGJ"/>
    <property type="match status" value="1"/>
</dbReference>
<name>A0A060BVP0_9LACO</name>
<dbReference type="PRINTS" id="PR01002">
    <property type="entry name" value="FLGFLGJ"/>
</dbReference>
<proteinExistence type="inferred from homology"/>
<comment type="similarity">
    <text evidence="1">Belongs to the glycosyl hydrolase 73 family.</text>
</comment>
<evidence type="ECO:0000313" key="4">
    <source>
        <dbReference type="EMBL" id="AIA87004.1"/>
    </source>
</evidence>
<dbReference type="EMBL" id="KF119737">
    <property type="protein sequence ID" value="AIA87004.1"/>
    <property type="molecule type" value="Genomic_DNA"/>
</dbReference>
<organism evidence="4">
    <name type="scientific">uncultured Lactobacillus sp</name>
    <dbReference type="NCBI Taxonomy" id="153152"/>
    <lineage>
        <taxon>Bacteria</taxon>
        <taxon>Bacillati</taxon>
        <taxon>Bacillota</taxon>
        <taxon>Bacilli</taxon>
        <taxon>Lactobacillales</taxon>
        <taxon>Lactobacillaceae</taxon>
        <taxon>Lactobacillus</taxon>
        <taxon>environmental samples</taxon>
    </lineage>
</organism>
<dbReference type="AlphaFoldDB" id="A0A060BVP0"/>
<dbReference type="Pfam" id="PF01832">
    <property type="entry name" value="Glucosaminidase"/>
    <property type="match status" value="1"/>
</dbReference>
<reference evidence="4" key="1">
    <citation type="journal article" date="2013" name="Environ. Microbiol.">
        <title>Seasonally variable intestinal metagenomes of the red palm weevil (Rhynchophorus ferrugineus).</title>
        <authorList>
            <person name="Jia S."/>
            <person name="Zhang X."/>
            <person name="Zhang G."/>
            <person name="Yin A."/>
            <person name="Zhang S."/>
            <person name="Li F."/>
            <person name="Wang L."/>
            <person name="Zhao D."/>
            <person name="Yun Q."/>
            <person name="Tala"/>
            <person name="Wang J."/>
            <person name="Sun G."/>
            <person name="Baabdullah M."/>
            <person name="Yu X."/>
            <person name="Hu S."/>
            <person name="Al-Mssallem I.S."/>
            <person name="Yu J."/>
        </authorList>
    </citation>
    <scope>NUCLEOTIDE SEQUENCE</scope>
</reference>
<dbReference type="PANTHER" id="PTHR33308">
    <property type="entry name" value="PEPTIDOGLYCAN HYDROLASE FLGJ"/>
    <property type="match status" value="1"/>
</dbReference>
<dbReference type="SMART" id="SM00047">
    <property type="entry name" value="LYZ2"/>
    <property type="match status" value="1"/>
</dbReference>
<evidence type="ECO:0000256" key="2">
    <source>
        <dbReference type="ARBA" id="ARBA00022801"/>
    </source>
</evidence>
<keyword evidence="2" id="KW-0378">Hydrolase</keyword>